<dbReference type="EMBL" id="AAYA01000003">
    <property type="protein sequence ID" value="EBA09159.1"/>
    <property type="molecule type" value="Genomic_DNA"/>
</dbReference>
<name>A3K044_SAGS3</name>
<accession>A3K044</accession>
<dbReference type="eggNOG" id="ENOG5033866">
    <property type="taxonomic scope" value="Bacteria"/>
</dbReference>
<dbReference type="RefSeq" id="WP_005856587.1">
    <property type="nucleotide sequence ID" value="NZ_AAYA01000003.1"/>
</dbReference>
<gene>
    <name evidence="2" type="ORF">SSE37_22994</name>
</gene>
<keyword evidence="3" id="KW-1185">Reference proteome</keyword>
<evidence type="ECO:0000313" key="2">
    <source>
        <dbReference type="EMBL" id="EBA09159.1"/>
    </source>
</evidence>
<keyword evidence="1" id="KW-0732">Signal</keyword>
<dbReference type="OrthoDB" id="5540942at2"/>
<protein>
    <submittedName>
        <fullName evidence="2">Uncharacterized protein</fullName>
    </submittedName>
</protein>
<evidence type="ECO:0000313" key="3">
    <source>
        <dbReference type="Proteomes" id="UP000005713"/>
    </source>
</evidence>
<feature type="signal peptide" evidence="1">
    <location>
        <begin position="1"/>
        <end position="17"/>
    </location>
</feature>
<organism evidence="2 3">
    <name type="scientific">Sagittula stellata (strain ATCC 700073 / DSM 11524 / E-37)</name>
    <dbReference type="NCBI Taxonomy" id="388399"/>
    <lineage>
        <taxon>Bacteria</taxon>
        <taxon>Pseudomonadati</taxon>
        <taxon>Pseudomonadota</taxon>
        <taxon>Alphaproteobacteria</taxon>
        <taxon>Rhodobacterales</taxon>
        <taxon>Roseobacteraceae</taxon>
        <taxon>Sagittula</taxon>
    </lineage>
</organism>
<proteinExistence type="predicted"/>
<dbReference type="Proteomes" id="UP000005713">
    <property type="component" value="Unassembled WGS sequence"/>
</dbReference>
<sequence>MRFLALCLTLLPLPLGAWETPRIGTALRADLMDAMRPHAEWIFGAPLVFRVDELRVDGDVAFAMLEPLRKDGRAMTPADLIPGHSRDIFEFDGPAMQALFRRSGNTWVAVHWAIGATDAWWFGDPYCSDWKSVIPEAC</sequence>
<evidence type="ECO:0000256" key="1">
    <source>
        <dbReference type="SAM" id="SignalP"/>
    </source>
</evidence>
<dbReference type="AlphaFoldDB" id="A3K044"/>
<comment type="caution">
    <text evidence="2">The sequence shown here is derived from an EMBL/GenBank/DDBJ whole genome shotgun (WGS) entry which is preliminary data.</text>
</comment>
<reference evidence="2 3" key="1">
    <citation type="submission" date="2006-06" db="EMBL/GenBank/DDBJ databases">
        <authorList>
            <person name="Moran M.A."/>
            <person name="Ferriera S."/>
            <person name="Johnson J."/>
            <person name="Kravitz S."/>
            <person name="Beeson K."/>
            <person name="Sutton G."/>
            <person name="Rogers Y.-H."/>
            <person name="Friedman R."/>
            <person name="Frazier M."/>
            <person name="Venter J.C."/>
        </authorList>
    </citation>
    <scope>NUCLEOTIDE SEQUENCE [LARGE SCALE GENOMIC DNA]</scope>
    <source>
        <strain evidence="2 3">E-37</strain>
    </source>
</reference>
<feature type="chain" id="PRO_5002654767" evidence="1">
    <location>
        <begin position="18"/>
        <end position="138"/>
    </location>
</feature>